<organism evidence="7 8">
    <name type="scientific">Citrus clementina</name>
    <name type="common">Clementine</name>
    <name type="synonym">Citrus deliciosa x Citrus sinensis</name>
    <dbReference type="NCBI Taxonomy" id="85681"/>
    <lineage>
        <taxon>Eukaryota</taxon>
        <taxon>Viridiplantae</taxon>
        <taxon>Streptophyta</taxon>
        <taxon>Embryophyta</taxon>
        <taxon>Tracheophyta</taxon>
        <taxon>Spermatophyta</taxon>
        <taxon>Magnoliopsida</taxon>
        <taxon>eudicotyledons</taxon>
        <taxon>Gunneridae</taxon>
        <taxon>Pentapetalae</taxon>
        <taxon>rosids</taxon>
        <taxon>malvids</taxon>
        <taxon>Sapindales</taxon>
        <taxon>Rutaceae</taxon>
        <taxon>Aurantioideae</taxon>
        <taxon>Citrus</taxon>
    </lineage>
</organism>
<dbReference type="Gene3D" id="2.120.10.30">
    <property type="entry name" value="TolB, C-terminal domain"/>
    <property type="match status" value="1"/>
</dbReference>
<dbReference type="EMBL" id="KI536312">
    <property type="protein sequence ID" value="ESR58993.1"/>
    <property type="molecule type" value="Genomic_DNA"/>
</dbReference>
<dbReference type="Pfam" id="PF03088">
    <property type="entry name" value="Str_synth"/>
    <property type="match status" value="1"/>
</dbReference>
<dbReference type="AlphaFoldDB" id="V4TF26"/>
<dbReference type="InterPro" id="IPR011042">
    <property type="entry name" value="6-blade_b-propeller_TolB-like"/>
</dbReference>
<dbReference type="GO" id="GO:0016787">
    <property type="term" value="F:hydrolase activity"/>
    <property type="evidence" value="ECO:0007669"/>
    <property type="project" value="TreeGrafter"/>
</dbReference>
<dbReference type="InParanoid" id="V4TF26"/>
<keyword evidence="4" id="KW-0325">Glycoprotein</keyword>
<gene>
    <name evidence="7" type="ORF">CICLE_v10018031mg</name>
</gene>
<dbReference type="PANTHER" id="PTHR10426:SF68">
    <property type="entry name" value="OS07G0614000 PROTEIN"/>
    <property type="match status" value="1"/>
</dbReference>
<evidence type="ECO:0000259" key="6">
    <source>
        <dbReference type="Pfam" id="PF03088"/>
    </source>
</evidence>
<evidence type="ECO:0000256" key="2">
    <source>
        <dbReference type="ARBA" id="ARBA00009191"/>
    </source>
</evidence>
<evidence type="ECO:0000313" key="7">
    <source>
        <dbReference type="EMBL" id="ESR58993.1"/>
    </source>
</evidence>
<evidence type="ECO:0000256" key="4">
    <source>
        <dbReference type="ARBA" id="ARBA00023180"/>
    </source>
</evidence>
<dbReference type="eggNOG" id="KOG1520">
    <property type="taxonomic scope" value="Eukaryota"/>
</dbReference>
<keyword evidence="8" id="KW-1185">Reference proteome</keyword>
<evidence type="ECO:0000256" key="5">
    <source>
        <dbReference type="SAM" id="SignalP"/>
    </source>
</evidence>
<reference evidence="7 8" key="1">
    <citation type="submission" date="2013-10" db="EMBL/GenBank/DDBJ databases">
        <authorList>
            <consortium name="International Citrus Genome Consortium"/>
            <person name="Jenkins J."/>
            <person name="Schmutz J."/>
            <person name="Prochnik S."/>
            <person name="Rokhsar D."/>
            <person name="Gmitter F."/>
            <person name="Ollitrault P."/>
            <person name="Machado M."/>
            <person name="Talon M."/>
            <person name="Wincker P."/>
            <person name="Jaillon O."/>
            <person name="Morgante M."/>
        </authorList>
    </citation>
    <scope>NUCLEOTIDE SEQUENCE</scope>
    <source>
        <strain evidence="8">cv. Clemenules</strain>
    </source>
</reference>
<name>V4TF26_CITCL</name>
<accession>V4TF26</accession>
<sequence>MAPISFLIACLLAFTLEIFFSPPVSSSASLLSNSKYSSSMKDLIKLGEGCVNHPEDVSVVVRKGALYTATRDGWVKYFILHNETLVNWKHIDSNTFLGITTTKEGDVIVCDTEKGLLKVSEAGVEVLDPNVRFTNDAIEASNGSLYFTVSSKEYTPKEYYKDLVEGNPHGQLLKYDPESNETTVLQEGFYFANGVALSEDESFVVVCESWEYWLKGPDQGKLENFIEDLPGGPDNINLAPNGSFGCPRWIFMNQTGVRAIQSCPDKWKLLEAYPELINLLIPLGNDAGAQVVKVDTDGKIIKDFNDDNATDISFVTSAVEFEDNLYMASIQSKFVGKLPLNAPKAEMAPKATI</sequence>
<dbReference type="STRING" id="85681.V4TF26"/>
<feature type="domain" description="Strictosidine synthase conserved region" evidence="6">
    <location>
        <begin position="139"/>
        <end position="209"/>
    </location>
</feature>
<dbReference type="InterPro" id="IPR018119">
    <property type="entry name" value="Strictosidine_synth_cons-reg"/>
</dbReference>
<feature type="signal peptide" evidence="5">
    <location>
        <begin position="1"/>
        <end position="26"/>
    </location>
</feature>
<dbReference type="PANTHER" id="PTHR10426">
    <property type="entry name" value="STRICTOSIDINE SYNTHASE-RELATED"/>
    <property type="match status" value="1"/>
</dbReference>
<dbReference type="Gramene" id="ESR58993">
    <property type="protein sequence ID" value="ESR58993"/>
    <property type="gene ID" value="CICLE_v10018031mg"/>
</dbReference>
<comment type="similarity">
    <text evidence="2">Belongs to the strictosidine synthase family.</text>
</comment>
<comment type="subcellular location">
    <subcellularLocation>
        <location evidence="1">Vacuole</location>
    </subcellularLocation>
</comment>
<keyword evidence="5" id="KW-0732">Signal</keyword>
<evidence type="ECO:0000256" key="1">
    <source>
        <dbReference type="ARBA" id="ARBA00004116"/>
    </source>
</evidence>
<keyword evidence="3" id="KW-0926">Vacuole</keyword>
<dbReference type="SUPFAM" id="SSF63829">
    <property type="entry name" value="Calcium-dependent phosphotriesterase"/>
    <property type="match status" value="1"/>
</dbReference>
<dbReference type="GO" id="GO:0012505">
    <property type="term" value="C:endomembrane system"/>
    <property type="evidence" value="ECO:0007669"/>
    <property type="project" value="TreeGrafter"/>
</dbReference>
<evidence type="ECO:0000313" key="8">
    <source>
        <dbReference type="Proteomes" id="UP000030687"/>
    </source>
</evidence>
<dbReference type="KEGG" id="cic:CICLE_v10018031mg"/>
<proteinExistence type="inferred from homology"/>
<protein>
    <recommendedName>
        <fullName evidence="6">Strictosidine synthase conserved region domain-containing protein</fullName>
    </recommendedName>
</protein>
<evidence type="ECO:0000256" key="3">
    <source>
        <dbReference type="ARBA" id="ARBA00022554"/>
    </source>
</evidence>
<dbReference type="Proteomes" id="UP000030687">
    <property type="component" value="Unassembled WGS sequence"/>
</dbReference>
<dbReference type="GO" id="GO:0005773">
    <property type="term" value="C:vacuole"/>
    <property type="evidence" value="ECO:0007669"/>
    <property type="project" value="UniProtKB-SubCell"/>
</dbReference>
<feature type="chain" id="PRO_5004728178" description="Strictosidine synthase conserved region domain-containing protein" evidence="5">
    <location>
        <begin position="27"/>
        <end position="353"/>
    </location>
</feature>